<dbReference type="InterPro" id="IPR050232">
    <property type="entry name" value="FBL13/AtMIF1-like"/>
</dbReference>
<dbReference type="PANTHER" id="PTHR31900">
    <property type="entry name" value="F-BOX/RNI SUPERFAMILY PROTEIN-RELATED"/>
    <property type="match status" value="1"/>
</dbReference>
<gene>
    <name evidence="2" type="ORF">SLEP1_g25274</name>
</gene>
<organism evidence="2 3">
    <name type="scientific">Rubroshorea leprosula</name>
    <dbReference type="NCBI Taxonomy" id="152421"/>
    <lineage>
        <taxon>Eukaryota</taxon>
        <taxon>Viridiplantae</taxon>
        <taxon>Streptophyta</taxon>
        <taxon>Embryophyta</taxon>
        <taxon>Tracheophyta</taxon>
        <taxon>Spermatophyta</taxon>
        <taxon>Magnoliopsida</taxon>
        <taxon>eudicotyledons</taxon>
        <taxon>Gunneridae</taxon>
        <taxon>Pentapetalae</taxon>
        <taxon>rosids</taxon>
        <taxon>malvids</taxon>
        <taxon>Malvales</taxon>
        <taxon>Dipterocarpaceae</taxon>
        <taxon>Rubroshorea</taxon>
    </lineage>
</organism>
<dbReference type="Gene3D" id="3.80.10.10">
    <property type="entry name" value="Ribonuclease Inhibitor"/>
    <property type="match status" value="1"/>
</dbReference>
<evidence type="ECO:0000313" key="3">
    <source>
        <dbReference type="Proteomes" id="UP001054252"/>
    </source>
</evidence>
<evidence type="ECO:0000313" key="2">
    <source>
        <dbReference type="EMBL" id="GKV14379.1"/>
    </source>
</evidence>
<dbReference type="SUPFAM" id="SSF81383">
    <property type="entry name" value="F-box domain"/>
    <property type="match status" value="1"/>
</dbReference>
<dbReference type="InterPro" id="IPR032675">
    <property type="entry name" value="LRR_dom_sf"/>
</dbReference>
<dbReference type="Pfam" id="PF00646">
    <property type="entry name" value="F-box"/>
    <property type="match status" value="1"/>
</dbReference>
<protein>
    <recommendedName>
        <fullName evidence="1">FBD domain-containing protein</fullName>
    </recommendedName>
</protein>
<comment type="caution">
    <text evidence="2">The sequence shown here is derived from an EMBL/GenBank/DDBJ whole genome shotgun (WGS) entry which is preliminary data.</text>
</comment>
<dbReference type="Proteomes" id="UP001054252">
    <property type="component" value="Unassembled WGS sequence"/>
</dbReference>
<keyword evidence="3" id="KW-1185">Reference proteome</keyword>
<dbReference type="EMBL" id="BPVZ01000041">
    <property type="protein sequence ID" value="GKV14379.1"/>
    <property type="molecule type" value="Genomic_DNA"/>
</dbReference>
<accession>A0AAV5JI61</accession>
<dbReference type="AlphaFoldDB" id="A0AAV5JI61"/>
<dbReference type="PANTHER" id="PTHR31900:SF34">
    <property type="entry name" value="EMB|CAB62440.1-RELATED"/>
    <property type="match status" value="1"/>
</dbReference>
<dbReference type="SMART" id="SM00579">
    <property type="entry name" value="FBD"/>
    <property type="match status" value="1"/>
</dbReference>
<dbReference type="InterPro" id="IPR036047">
    <property type="entry name" value="F-box-like_dom_sf"/>
</dbReference>
<proteinExistence type="predicted"/>
<dbReference type="SUPFAM" id="SSF52047">
    <property type="entry name" value="RNI-like"/>
    <property type="match status" value="1"/>
</dbReference>
<dbReference type="InterPro" id="IPR053781">
    <property type="entry name" value="F-box_AtFBL13-like"/>
</dbReference>
<dbReference type="InterPro" id="IPR001810">
    <property type="entry name" value="F-box_dom"/>
</dbReference>
<dbReference type="CDD" id="cd22160">
    <property type="entry name" value="F-box_AtFBL13-like"/>
    <property type="match status" value="1"/>
</dbReference>
<evidence type="ECO:0000259" key="1">
    <source>
        <dbReference type="SMART" id="SM00579"/>
    </source>
</evidence>
<dbReference type="Gene3D" id="1.20.1280.50">
    <property type="match status" value="1"/>
</dbReference>
<dbReference type="InterPro" id="IPR055411">
    <property type="entry name" value="LRR_FXL15/At3g58940/PEG3-like"/>
</dbReference>
<sequence length="448" mass="51897">MAKVMKFESSVDRISALPDEVLIHILSLLPTKIAVLTSVLSSRWRYLFTSISRLEFNTNVKNDAKKAKLFMNFIDRVLFFRHRDRPSIVKFCLSWDAFIDPLRIDGWLRALMFHNIQELYLYNIDDQFEALPFPASLFSCETLEILKFNLSWASHDLQVPARICLPKLKVLEIEGIGFPDDGSVKRLFSSCPVLEDLVLYGCRFRDHYSKFIISNPSLKRLTLYFMNTDRPDQIVQIIVNAPSLVYLDYCFTKDYSLVLADVSSLAKAVIKSKSLYPEDFVPVAPDVFRGIKNIQSLEITNYILYDLWHQKIPLPWLENMNDLKICQWDIDLGSDCLEYLLTHCVVLKKLVLEEYSPTKGTGINYSLKRSSLSPLLSHLKTIEIQSFRMEAESHMETIKFFLNNATILEELTICIKQILPEQQLKIMKELLTLQRASNKCQVIIDIKN</sequence>
<dbReference type="InterPro" id="IPR006566">
    <property type="entry name" value="FBD"/>
</dbReference>
<name>A0AAV5JI61_9ROSI</name>
<reference evidence="2 3" key="1">
    <citation type="journal article" date="2021" name="Commun. Biol.">
        <title>The genome of Shorea leprosula (Dipterocarpaceae) highlights the ecological relevance of drought in aseasonal tropical rainforests.</title>
        <authorList>
            <person name="Ng K.K.S."/>
            <person name="Kobayashi M.J."/>
            <person name="Fawcett J.A."/>
            <person name="Hatakeyama M."/>
            <person name="Paape T."/>
            <person name="Ng C.H."/>
            <person name="Ang C.C."/>
            <person name="Tnah L.H."/>
            <person name="Lee C.T."/>
            <person name="Nishiyama T."/>
            <person name="Sese J."/>
            <person name="O'Brien M.J."/>
            <person name="Copetti D."/>
            <person name="Mohd Noor M.I."/>
            <person name="Ong R.C."/>
            <person name="Putra M."/>
            <person name="Sireger I.Z."/>
            <person name="Indrioko S."/>
            <person name="Kosugi Y."/>
            <person name="Izuno A."/>
            <person name="Isagi Y."/>
            <person name="Lee S.L."/>
            <person name="Shimizu K.K."/>
        </authorList>
    </citation>
    <scope>NUCLEOTIDE SEQUENCE [LARGE SCALE GENOMIC DNA]</scope>
    <source>
        <strain evidence="2">214</strain>
    </source>
</reference>
<dbReference type="Pfam" id="PF08387">
    <property type="entry name" value="FBD"/>
    <property type="match status" value="1"/>
</dbReference>
<feature type="domain" description="FBD" evidence="1">
    <location>
        <begin position="373"/>
        <end position="445"/>
    </location>
</feature>
<dbReference type="Pfam" id="PF24758">
    <property type="entry name" value="LRR_At5g56370"/>
    <property type="match status" value="1"/>
</dbReference>